<proteinExistence type="predicted"/>
<dbReference type="InterPro" id="IPR050712">
    <property type="entry name" value="NAD(P)H-dep_reductase"/>
</dbReference>
<dbReference type="Pfam" id="PF03358">
    <property type="entry name" value="FMN_red"/>
    <property type="match status" value="1"/>
</dbReference>
<evidence type="ECO:0000259" key="1">
    <source>
        <dbReference type="Pfam" id="PF03358"/>
    </source>
</evidence>
<evidence type="ECO:0000313" key="2">
    <source>
        <dbReference type="EMBL" id="TPE62244.1"/>
    </source>
</evidence>
<dbReference type="GO" id="GO:0016491">
    <property type="term" value="F:oxidoreductase activity"/>
    <property type="evidence" value="ECO:0007669"/>
    <property type="project" value="InterPro"/>
</dbReference>
<reference evidence="2 3" key="1">
    <citation type="submission" date="2019-06" db="EMBL/GenBank/DDBJ databases">
        <authorList>
            <person name="Lee I."/>
            <person name="Jang G.I."/>
            <person name="Hwang C.Y."/>
        </authorList>
    </citation>
    <scope>NUCLEOTIDE SEQUENCE [LARGE SCALE GENOMIC DNA]</scope>
    <source>
        <strain evidence="2 3">PAMC 28131</strain>
    </source>
</reference>
<accession>A0A501XPR5</accession>
<dbReference type="EMBL" id="VFSU01000019">
    <property type="protein sequence ID" value="TPE62244.1"/>
    <property type="molecule type" value="Genomic_DNA"/>
</dbReference>
<dbReference type="GO" id="GO:0010181">
    <property type="term" value="F:FMN binding"/>
    <property type="evidence" value="ECO:0007669"/>
    <property type="project" value="TreeGrafter"/>
</dbReference>
<keyword evidence="3" id="KW-1185">Reference proteome</keyword>
<gene>
    <name evidence="2" type="ORF">FJQ54_06870</name>
</gene>
<feature type="domain" description="NADPH-dependent FMN reductase-like" evidence="1">
    <location>
        <begin position="5"/>
        <end position="148"/>
    </location>
</feature>
<dbReference type="Gene3D" id="3.40.50.360">
    <property type="match status" value="1"/>
</dbReference>
<name>A0A501XPR5_9SPHN</name>
<dbReference type="OrthoDB" id="9812295at2"/>
<dbReference type="AlphaFoldDB" id="A0A501XPR5"/>
<dbReference type="RefSeq" id="WP_140927669.1">
    <property type="nucleotide sequence ID" value="NZ_VFSU01000019.1"/>
</dbReference>
<sequence>MSLDLLVFYGSYREGRLGIRLADYLVRNLSARGHKAELVDAKAVGLPMLDKRFSDYPPGEAPPAMAALAKRITEADGFVFVAGEYNSGVQPGLKNLVDTFVLPQWGGRPAAIASYSAGRFGGAKSYAAWHPTLATQGMLIMPTGLSVGQISLALDAGGQPTGEGGAALEKGFPAFAETLERWAGAAKG</sequence>
<dbReference type="InterPro" id="IPR029039">
    <property type="entry name" value="Flavoprotein-like_sf"/>
</dbReference>
<dbReference type="InterPro" id="IPR005025">
    <property type="entry name" value="FMN_Rdtase-like_dom"/>
</dbReference>
<protein>
    <submittedName>
        <fullName evidence="2">NAD(P)H-dependent oxidoreductase</fullName>
    </submittedName>
</protein>
<organism evidence="2 3">
    <name type="scientific">Sandaracinobacter neustonicus</name>
    <dbReference type="NCBI Taxonomy" id="1715348"/>
    <lineage>
        <taxon>Bacteria</taxon>
        <taxon>Pseudomonadati</taxon>
        <taxon>Pseudomonadota</taxon>
        <taxon>Alphaproteobacteria</taxon>
        <taxon>Sphingomonadales</taxon>
        <taxon>Sphingosinicellaceae</taxon>
        <taxon>Sandaracinobacter</taxon>
    </lineage>
</organism>
<dbReference type="PANTHER" id="PTHR30543:SF21">
    <property type="entry name" value="NAD(P)H-DEPENDENT FMN REDUCTASE LOT6"/>
    <property type="match status" value="1"/>
</dbReference>
<evidence type="ECO:0000313" key="3">
    <source>
        <dbReference type="Proteomes" id="UP000319897"/>
    </source>
</evidence>
<dbReference type="Proteomes" id="UP000319897">
    <property type="component" value="Unassembled WGS sequence"/>
</dbReference>
<comment type="caution">
    <text evidence="2">The sequence shown here is derived from an EMBL/GenBank/DDBJ whole genome shotgun (WGS) entry which is preliminary data.</text>
</comment>
<dbReference type="PANTHER" id="PTHR30543">
    <property type="entry name" value="CHROMATE REDUCTASE"/>
    <property type="match status" value="1"/>
</dbReference>
<dbReference type="GO" id="GO:0005829">
    <property type="term" value="C:cytosol"/>
    <property type="evidence" value="ECO:0007669"/>
    <property type="project" value="TreeGrafter"/>
</dbReference>
<dbReference type="SUPFAM" id="SSF52218">
    <property type="entry name" value="Flavoproteins"/>
    <property type="match status" value="1"/>
</dbReference>